<keyword evidence="3" id="KW-1185">Reference proteome</keyword>
<feature type="transmembrane region" description="Helical" evidence="1">
    <location>
        <begin position="12"/>
        <end position="41"/>
    </location>
</feature>
<protein>
    <submittedName>
        <fullName evidence="2">Uncharacterized protein</fullName>
    </submittedName>
</protein>
<gene>
    <name evidence="2" type="ORF">K504DRAFT_46744</name>
</gene>
<keyword evidence="1" id="KW-0472">Membrane</keyword>
<feature type="transmembrane region" description="Helical" evidence="1">
    <location>
        <begin position="53"/>
        <end position="71"/>
    </location>
</feature>
<evidence type="ECO:0000313" key="2">
    <source>
        <dbReference type="EMBL" id="KAF2707909.1"/>
    </source>
</evidence>
<evidence type="ECO:0000256" key="1">
    <source>
        <dbReference type="SAM" id="Phobius"/>
    </source>
</evidence>
<reference evidence="2" key="1">
    <citation type="journal article" date="2020" name="Stud. Mycol.">
        <title>101 Dothideomycetes genomes: a test case for predicting lifestyles and emergence of pathogens.</title>
        <authorList>
            <person name="Haridas S."/>
            <person name="Albert R."/>
            <person name="Binder M."/>
            <person name="Bloem J."/>
            <person name="Labutti K."/>
            <person name="Salamov A."/>
            <person name="Andreopoulos B."/>
            <person name="Baker S."/>
            <person name="Barry K."/>
            <person name="Bills G."/>
            <person name="Bluhm B."/>
            <person name="Cannon C."/>
            <person name="Castanera R."/>
            <person name="Culley D."/>
            <person name="Daum C."/>
            <person name="Ezra D."/>
            <person name="Gonzalez J."/>
            <person name="Henrissat B."/>
            <person name="Kuo A."/>
            <person name="Liang C."/>
            <person name="Lipzen A."/>
            <person name="Lutzoni F."/>
            <person name="Magnuson J."/>
            <person name="Mondo S."/>
            <person name="Nolan M."/>
            <person name="Ohm R."/>
            <person name="Pangilinan J."/>
            <person name="Park H.-J."/>
            <person name="Ramirez L."/>
            <person name="Alfaro M."/>
            <person name="Sun H."/>
            <person name="Tritt A."/>
            <person name="Yoshinaga Y."/>
            <person name="Zwiers L.-H."/>
            <person name="Turgeon B."/>
            <person name="Goodwin S."/>
            <person name="Spatafora J."/>
            <person name="Crous P."/>
            <person name="Grigoriev I."/>
        </authorList>
    </citation>
    <scope>NUCLEOTIDE SEQUENCE</scope>
    <source>
        <strain evidence="2">CBS 279.74</strain>
    </source>
</reference>
<sequence>MFLGTASDMDMVYPLLFFSFLSDSGSHTTLNSIVYTCLYVLSRIHAFKAVSVSYTLCILARVCTTSFYSYYVSLPSHVGCLVYI</sequence>
<dbReference type="Proteomes" id="UP000799428">
    <property type="component" value="Unassembled WGS sequence"/>
</dbReference>
<dbReference type="EMBL" id="MU005773">
    <property type="protein sequence ID" value="KAF2707909.1"/>
    <property type="molecule type" value="Genomic_DNA"/>
</dbReference>
<accession>A0A6G1K4U5</accession>
<keyword evidence="1" id="KW-1133">Transmembrane helix</keyword>
<evidence type="ECO:0000313" key="3">
    <source>
        <dbReference type="Proteomes" id="UP000799428"/>
    </source>
</evidence>
<keyword evidence="1" id="KW-0812">Transmembrane</keyword>
<organism evidence="2 3">
    <name type="scientific">Pleomassaria siparia CBS 279.74</name>
    <dbReference type="NCBI Taxonomy" id="1314801"/>
    <lineage>
        <taxon>Eukaryota</taxon>
        <taxon>Fungi</taxon>
        <taxon>Dikarya</taxon>
        <taxon>Ascomycota</taxon>
        <taxon>Pezizomycotina</taxon>
        <taxon>Dothideomycetes</taxon>
        <taxon>Pleosporomycetidae</taxon>
        <taxon>Pleosporales</taxon>
        <taxon>Pleomassariaceae</taxon>
        <taxon>Pleomassaria</taxon>
    </lineage>
</organism>
<proteinExistence type="predicted"/>
<name>A0A6G1K4U5_9PLEO</name>
<dbReference type="AlphaFoldDB" id="A0A6G1K4U5"/>